<feature type="transmembrane region" description="Helical" evidence="1">
    <location>
        <begin position="7"/>
        <end position="25"/>
    </location>
</feature>
<keyword evidence="1" id="KW-0472">Membrane</keyword>
<evidence type="ECO:0000313" key="5">
    <source>
        <dbReference type="Proteomes" id="UP001321763"/>
    </source>
</evidence>
<accession>A0A4Q0VGP7</accession>
<keyword evidence="1" id="KW-1133">Transmembrane helix</keyword>
<evidence type="ECO:0000256" key="1">
    <source>
        <dbReference type="SAM" id="Phobius"/>
    </source>
</evidence>
<dbReference type="RefSeq" id="WP_035110205.1">
    <property type="nucleotide sequence ID" value="NZ_AP026804.1"/>
</dbReference>
<dbReference type="Proteomes" id="UP001321763">
    <property type="component" value="Chromosome"/>
</dbReference>
<keyword evidence="1" id="KW-0812">Transmembrane</keyword>
<gene>
    <name evidence="3" type="ORF">DP130_00405</name>
    <name evidence="2" type="ORF">K234311028_06970</name>
</gene>
<protein>
    <submittedName>
        <fullName evidence="3">Uncharacterized protein</fullName>
    </submittedName>
</protein>
<reference evidence="3 4" key="1">
    <citation type="submission" date="2018-06" db="EMBL/GenBank/DDBJ databases">
        <title>Genome conservation of Clostridium tetani.</title>
        <authorList>
            <person name="Bruggemann H."/>
            <person name="Popoff M.R."/>
        </authorList>
    </citation>
    <scope>NUCLEOTIDE SEQUENCE [LARGE SCALE GENOMIC DNA]</scope>
    <source>
        <strain evidence="3 4">2017.061</strain>
    </source>
</reference>
<sequence>MKKKNDLISKIAIVTAVVGIGSYIYKKVKNCRHSCDTKDSEYYEDDSSFEIILDDDLENDEDVNEEISNNEEIAIEDTIEDKNKDA</sequence>
<evidence type="ECO:0000313" key="2">
    <source>
        <dbReference type="EMBL" id="BDR80451.1"/>
    </source>
</evidence>
<dbReference type="AlphaFoldDB" id="A0A4Q0VGP7"/>
<proteinExistence type="predicted"/>
<name>A0A4Q0VGP7_CLOTA</name>
<organism evidence="3 4">
    <name type="scientific">Clostridium tetani</name>
    <dbReference type="NCBI Taxonomy" id="1513"/>
    <lineage>
        <taxon>Bacteria</taxon>
        <taxon>Bacillati</taxon>
        <taxon>Bacillota</taxon>
        <taxon>Clostridia</taxon>
        <taxon>Eubacteriales</taxon>
        <taxon>Clostridiaceae</taxon>
        <taxon>Clostridium</taxon>
    </lineage>
</organism>
<evidence type="ECO:0000313" key="3">
    <source>
        <dbReference type="EMBL" id="RXI50467.1"/>
    </source>
</evidence>
<dbReference type="Proteomes" id="UP000290921">
    <property type="component" value="Unassembled WGS sequence"/>
</dbReference>
<dbReference type="EMBL" id="QMAP01000001">
    <property type="protein sequence ID" value="RXI50467.1"/>
    <property type="molecule type" value="Genomic_DNA"/>
</dbReference>
<reference evidence="2 5" key="2">
    <citation type="submission" date="2022-09" db="EMBL/GenBank/DDBJ databases">
        <title>complete genome sequences of Clostridium tetani str. KHSU-234311-028 isolated from soil.</title>
        <authorList>
            <person name="Sekizuka T."/>
            <person name="Shitada C."/>
            <person name="Takahashi M."/>
            <person name="Kuroda M."/>
        </authorList>
    </citation>
    <scope>NUCLEOTIDE SEQUENCE [LARGE SCALE GENOMIC DNA]</scope>
    <source>
        <strain evidence="2 5">KHSU-234311-028</strain>
    </source>
</reference>
<evidence type="ECO:0000313" key="4">
    <source>
        <dbReference type="Proteomes" id="UP000290921"/>
    </source>
</evidence>
<dbReference type="EMBL" id="AP026818">
    <property type="protein sequence ID" value="BDR80451.1"/>
    <property type="molecule type" value="Genomic_DNA"/>
</dbReference>